<evidence type="ECO:0000259" key="3">
    <source>
        <dbReference type="Pfam" id="PF00483"/>
    </source>
</evidence>
<organism evidence="4 5">
    <name type="scientific">Candidatus Anaerobiospirillum pullicola</name>
    <dbReference type="NCBI Taxonomy" id="2838451"/>
    <lineage>
        <taxon>Bacteria</taxon>
        <taxon>Pseudomonadati</taxon>
        <taxon>Pseudomonadota</taxon>
        <taxon>Gammaproteobacteria</taxon>
        <taxon>Aeromonadales</taxon>
        <taxon>Succinivibrionaceae</taxon>
        <taxon>Anaerobiospirillum</taxon>
    </lineage>
</organism>
<dbReference type="Pfam" id="PF00483">
    <property type="entry name" value="NTP_transferase"/>
    <property type="match status" value="1"/>
</dbReference>
<dbReference type="PANTHER" id="PTHR43584:SF8">
    <property type="entry name" value="N-ACETYLMURAMATE ALPHA-1-PHOSPHATE URIDYLYLTRANSFERASE"/>
    <property type="match status" value="1"/>
</dbReference>
<dbReference type="Gene3D" id="3.90.550.10">
    <property type="entry name" value="Spore Coat Polysaccharide Biosynthesis Protein SpsA, Chain A"/>
    <property type="match status" value="1"/>
</dbReference>
<dbReference type="InterPro" id="IPR050065">
    <property type="entry name" value="GlmU-like"/>
</dbReference>
<gene>
    <name evidence="4" type="ORF">H9847_04700</name>
</gene>
<reference evidence="4" key="2">
    <citation type="submission" date="2021-04" db="EMBL/GenBank/DDBJ databases">
        <authorList>
            <person name="Gilroy R."/>
        </authorList>
    </citation>
    <scope>NUCLEOTIDE SEQUENCE</scope>
    <source>
        <strain evidence="4">378</strain>
    </source>
</reference>
<sequence length="253" mass="27713">MRAMILAAGQGKRLRPITNTIPKPMVTAGGHSLIAWSIYKLKALGITDIVVNGAYLKDTLFSYLQSHDFGVTLSFSPEDGDGLETAGGIIKALPLLGEEPFLVVNGDVFLDSSYDFVLPCPLQEQADIAATSDQSEAPPVLAHLYLTANPAHNLKGDYAVAKNGCLQYGHDFTFAGIAWYHPKFFAGCTVKREPLRPYFDRYVSTQQITASVLKAKWFDVGTVERLNELNAYLQNHDGWGQERAALNTTTTTL</sequence>
<dbReference type="PANTHER" id="PTHR43584">
    <property type="entry name" value="NUCLEOTIDYL TRANSFERASE"/>
    <property type="match status" value="1"/>
</dbReference>
<evidence type="ECO:0000256" key="1">
    <source>
        <dbReference type="ARBA" id="ARBA00022679"/>
    </source>
</evidence>
<name>A0A948TG44_9GAMM</name>
<dbReference type="SUPFAM" id="SSF53448">
    <property type="entry name" value="Nucleotide-diphospho-sugar transferases"/>
    <property type="match status" value="1"/>
</dbReference>
<protein>
    <submittedName>
        <fullName evidence="4">Nucleotidyltransferase family protein</fullName>
    </submittedName>
</protein>
<evidence type="ECO:0000313" key="4">
    <source>
        <dbReference type="EMBL" id="MBU3844157.1"/>
    </source>
</evidence>
<evidence type="ECO:0000256" key="2">
    <source>
        <dbReference type="ARBA" id="ARBA00022695"/>
    </source>
</evidence>
<feature type="domain" description="Nucleotidyl transferase" evidence="3">
    <location>
        <begin position="3"/>
        <end position="118"/>
    </location>
</feature>
<dbReference type="EMBL" id="JAHLFE010000094">
    <property type="protein sequence ID" value="MBU3844157.1"/>
    <property type="molecule type" value="Genomic_DNA"/>
</dbReference>
<dbReference type="CDD" id="cd06422">
    <property type="entry name" value="NTP_transferase_like_1"/>
    <property type="match status" value="1"/>
</dbReference>
<dbReference type="GO" id="GO:0016779">
    <property type="term" value="F:nucleotidyltransferase activity"/>
    <property type="evidence" value="ECO:0007669"/>
    <property type="project" value="UniProtKB-KW"/>
</dbReference>
<dbReference type="AlphaFoldDB" id="A0A948TG44"/>
<dbReference type="InterPro" id="IPR005835">
    <property type="entry name" value="NTP_transferase_dom"/>
</dbReference>
<reference evidence="4" key="1">
    <citation type="journal article" date="2021" name="PeerJ">
        <title>Extensive microbial diversity within the chicken gut microbiome revealed by metagenomics and culture.</title>
        <authorList>
            <person name="Gilroy R."/>
            <person name="Ravi A."/>
            <person name="Getino M."/>
            <person name="Pursley I."/>
            <person name="Horton D.L."/>
            <person name="Alikhan N.F."/>
            <person name="Baker D."/>
            <person name="Gharbi K."/>
            <person name="Hall N."/>
            <person name="Watson M."/>
            <person name="Adriaenssens E.M."/>
            <person name="Foster-Nyarko E."/>
            <person name="Jarju S."/>
            <person name="Secka A."/>
            <person name="Antonio M."/>
            <person name="Oren A."/>
            <person name="Chaudhuri R.R."/>
            <person name="La Ragione R."/>
            <person name="Hildebrand F."/>
            <person name="Pallen M.J."/>
        </authorList>
    </citation>
    <scope>NUCLEOTIDE SEQUENCE</scope>
    <source>
        <strain evidence="4">378</strain>
    </source>
</reference>
<keyword evidence="1" id="KW-0808">Transferase</keyword>
<dbReference type="InterPro" id="IPR029044">
    <property type="entry name" value="Nucleotide-diphossugar_trans"/>
</dbReference>
<evidence type="ECO:0000313" key="5">
    <source>
        <dbReference type="Proteomes" id="UP000733611"/>
    </source>
</evidence>
<comment type="caution">
    <text evidence="4">The sequence shown here is derived from an EMBL/GenBank/DDBJ whole genome shotgun (WGS) entry which is preliminary data.</text>
</comment>
<dbReference type="Proteomes" id="UP000733611">
    <property type="component" value="Unassembled WGS sequence"/>
</dbReference>
<accession>A0A948TG44</accession>
<proteinExistence type="predicted"/>
<keyword evidence="2" id="KW-0548">Nucleotidyltransferase</keyword>